<sequence>MSRLVLVVLLLIGLIGIAVFLGEPEARQPFAVAPTSPVPEGGYATVSRNTLRGKVLREYAYEPSKAARSIAKRQASGSRNWYQFAPSGSTAAPLVILFHGAGRSGLSMIDMWKEVAQQNDILLLAPNTGGKNWQLQDFDQLDFDIMLAALERNRPVDRNRIYLFGHSSGALMANWMNNRLEGPWRAAAVHGGNAQASDILPNAQGKPFRIYLGDQDHIFSVENAEATGRAMARAGHVVTVNVIPNHTHWFYEIGPQIAHDSWRWFDQLPR</sequence>
<dbReference type="EMBL" id="WIXK01000001">
    <property type="protein sequence ID" value="MQY41396.1"/>
    <property type="molecule type" value="Genomic_DNA"/>
</dbReference>
<dbReference type="Pfam" id="PF01738">
    <property type="entry name" value="DLH"/>
    <property type="match status" value="1"/>
</dbReference>
<keyword evidence="1" id="KW-0732">Signal</keyword>
<keyword evidence="5" id="KW-1185">Reference proteome</keyword>
<dbReference type="AlphaFoldDB" id="A0A844AW16"/>
<protein>
    <recommendedName>
        <fullName evidence="3">Dienelactone hydrolase domain-containing protein</fullName>
    </recommendedName>
</protein>
<dbReference type="InterPro" id="IPR002925">
    <property type="entry name" value="Dienelactn_hydro"/>
</dbReference>
<dbReference type="Proteomes" id="UP000436694">
    <property type="component" value="Unassembled WGS sequence"/>
</dbReference>
<dbReference type="InterPro" id="IPR029058">
    <property type="entry name" value="AB_hydrolase_fold"/>
</dbReference>
<dbReference type="RefSeq" id="WP_153544529.1">
    <property type="nucleotide sequence ID" value="NZ_WIXK01000001.1"/>
</dbReference>
<comment type="caution">
    <text evidence="4">The sequence shown here is derived from an EMBL/GenBank/DDBJ whole genome shotgun (WGS) entry which is preliminary data.</text>
</comment>
<organism evidence="4 5">
    <name type="scientific">Tritonibacter aquimaris</name>
    <dbReference type="NCBI Taxonomy" id="2663379"/>
    <lineage>
        <taxon>Bacteria</taxon>
        <taxon>Pseudomonadati</taxon>
        <taxon>Pseudomonadota</taxon>
        <taxon>Alphaproteobacteria</taxon>
        <taxon>Rhodobacterales</taxon>
        <taxon>Paracoccaceae</taxon>
        <taxon>Tritonibacter</taxon>
    </lineage>
</organism>
<accession>A0A844AW16</accession>
<dbReference type="Gene3D" id="3.40.50.1820">
    <property type="entry name" value="alpha/beta hydrolase"/>
    <property type="match status" value="1"/>
</dbReference>
<evidence type="ECO:0000313" key="4">
    <source>
        <dbReference type="EMBL" id="MQY41396.1"/>
    </source>
</evidence>
<dbReference type="SUPFAM" id="SSF53474">
    <property type="entry name" value="alpha/beta-Hydrolases"/>
    <property type="match status" value="1"/>
</dbReference>
<evidence type="ECO:0000256" key="2">
    <source>
        <dbReference type="ARBA" id="ARBA00022801"/>
    </source>
</evidence>
<feature type="domain" description="Dienelactone hydrolase" evidence="3">
    <location>
        <begin position="142"/>
        <end position="256"/>
    </location>
</feature>
<evidence type="ECO:0000256" key="1">
    <source>
        <dbReference type="ARBA" id="ARBA00022729"/>
    </source>
</evidence>
<dbReference type="InterPro" id="IPR050955">
    <property type="entry name" value="Plant_Biomass_Hydrol_Est"/>
</dbReference>
<reference evidence="4 5" key="1">
    <citation type="submission" date="2019-10" db="EMBL/GenBank/DDBJ databases">
        <title>Epibacterium sp. nov., isolated from seawater.</title>
        <authorList>
            <person name="Zhang X."/>
            <person name="Li N."/>
        </authorList>
    </citation>
    <scope>NUCLEOTIDE SEQUENCE [LARGE SCALE GENOMIC DNA]</scope>
    <source>
        <strain evidence="4 5">SM1969</strain>
    </source>
</reference>
<dbReference type="GO" id="GO:0016787">
    <property type="term" value="F:hydrolase activity"/>
    <property type="evidence" value="ECO:0007669"/>
    <property type="project" value="UniProtKB-KW"/>
</dbReference>
<dbReference type="PANTHER" id="PTHR43037">
    <property type="entry name" value="UNNAMED PRODUCT-RELATED"/>
    <property type="match status" value="1"/>
</dbReference>
<evidence type="ECO:0000259" key="3">
    <source>
        <dbReference type="Pfam" id="PF01738"/>
    </source>
</evidence>
<evidence type="ECO:0000313" key="5">
    <source>
        <dbReference type="Proteomes" id="UP000436694"/>
    </source>
</evidence>
<name>A0A844AW16_9RHOB</name>
<dbReference type="PANTHER" id="PTHR43037:SF5">
    <property type="entry name" value="FERULOYL ESTERASE"/>
    <property type="match status" value="1"/>
</dbReference>
<keyword evidence="2" id="KW-0378">Hydrolase</keyword>
<proteinExistence type="predicted"/>
<gene>
    <name evidence="4" type="ORF">GG681_01980</name>
</gene>